<evidence type="ECO:0000313" key="4">
    <source>
        <dbReference type="EMBL" id="MCC8402412.1"/>
    </source>
</evidence>
<gene>
    <name evidence="4" type="ORF">LJ655_10990</name>
</gene>
<dbReference type="RefSeq" id="WP_230561270.1">
    <property type="nucleotide sequence ID" value="NZ_JAJITC010000005.1"/>
</dbReference>
<evidence type="ECO:0000259" key="3">
    <source>
        <dbReference type="Pfam" id="PF07007"/>
    </source>
</evidence>
<protein>
    <submittedName>
        <fullName evidence="4">DUF1311 domain-containing protein</fullName>
    </submittedName>
</protein>
<feature type="coiled-coil region" evidence="1">
    <location>
        <begin position="62"/>
        <end position="103"/>
    </location>
</feature>
<evidence type="ECO:0000313" key="5">
    <source>
        <dbReference type="Proteomes" id="UP001430614"/>
    </source>
</evidence>
<dbReference type="InterPro" id="IPR009739">
    <property type="entry name" value="LprI-like_N"/>
</dbReference>
<evidence type="ECO:0000256" key="2">
    <source>
        <dbReference type="SAM" id="SignalP"/>
    </source>
</evidence>
<keyword evidence="1" id="KW-0175">Coiled coil</keyword>
<keyword evidence="2" id="KW-0732">Signal</keyword>
<feature type="chain" id="PRO_5045404463" evidence="2">
    <location>
        <begin position="22"/>
        <end position="142"/>
    </location>
</feature>
<dbReference type="EMBL" id="JAJITC010000005">
    <property type="protein sequence ID" value="MCC8402412.1"/>
    <property type="molecule type" value="Genomic_DNA"/>
</dbReference>
<dbReference type="Gene3D" id="1.20.1270.180">
    <property type="match status" value="1"/>
</dbReference>
<reference evidence="4 5" key="1">
    <citation type="submission" date="2021-11" db="EMBL/GenBank/DDBJ databases">
        <authorList>
            <person name="Oh E.-T."/>
            <person name="Kim S.-B."/>
        </authorList>
    </citation>
    <scope>NUCLEOTIDE SEQUENCE [LARGE SCALE GENOMIC DNA]</scope>
    <source>
        <strain evidence="4 5">MMS20-SJTN17</strain>
    </source>
</reference>
<accession>A0ABS8KCE8</accession>
<feature type="signal peptide" evidence="2">
    <location>
        <begin position="1"/>
        <end position="21"/>
    </location>
</feature>
<dbReference type="Proteomes" id="UP001430614">
    <property type="component" value="Unassembled WGS sequence"/>
</dbReference>
<proteinExistence type="predicted"/>
<feature type="domain" description="Lysozyme inhibitor LprI-like N-terminal" evidence="3">
    <location>
        <begin position="61"/>
        <end position="127"/>
    </location>
</feature>
<sequence>MKRSLLALSSLSLVVSVIAFAKTRYSGEFDYHDFRPSAVHFHRHTRAQIDHLCKTGDGASAEDMEEREHREFERSTEELNKQLAALTAKIKKDDNDYAKLNDEPVALPRFLKAQAAWVQYRDNYCYSYIYDPGPGSARYIFF</sequence>
<keyword evidence="5" id="KW-1185">Reference proteome</keyword>
<evidence type="ECO:0000256" key="1">
    <source>
        <dbReference type="SAM" id="Coils"/>
    </source>
</evidence>
<name>A0ABS8KCE8_9BURK</name>
<organism evidence="4 5">
    <name type="scientific">Paraburkholderia translucens</name>
    <dbReference type="NCBI Taxonomy" id="2886945"/>
    <lineage>
        <taxon>Bacteria</taxon>
        <taxon>Pseudomonadati</taxon>
        <taxon>Pseudomonadota</taxon>
        <taxon>Betaproteobacteria</taxon>
        <taxon>Burkholderiales</taxon>
        <taxon>Burkholderiaceae</taxon>
        <taxon>Paraburkholderia</taxon>
    </lineage>
</organism>
<dbReference type="Pfam" id="PF07007">
    <property type="entry name" value="LprI"/>
    <property type="match status" value="1"/>
</dbReference>
<comment type="caution">
    <text evidence="4">The sequence shown here is derived from an EMBL/GenBank/DDBJ whole genome shotgun (WGS) entry which is preliminary data.</text>
</comment>